<evidence type="ECO:0000313" key="3">
    <source>
        <dbReference type="Proteomes" id="UP000192923"/>
    </source>
</evidence>
<dbReference type="Proteomes" id="UP000192923">
    <property type="component" value="Unassembled WGS sequence"/>
</dbReference>
<dbReference type="OrthoDB" id="8684916at2"/>
<accession>A0A1Y6D4G5</accession>
<keyword evidence="3" id="KW-1185">Reference proteome</keyword>
<dbReference type="EMBL" id="FXAM01000001">
    <property type="protein sequence ID" value="SMF95274.1"/>
    <property type="molecule type" value="Genomic_DNA"/>
</dbReference>
<proteinExistence type="predicted"/>
<feature type="chain" id="PRO_5012554458" evidence="1">
    <location>
        <begin position="29"/>
        <end position="217"/>
    </location>
</feature>
<protein>
    <submittedName>
        <fullName evidence="2">Uncharacterized protein</fullName>
    </submittedName>
</protein>
<sequence length="217" mass="22783">MNHRMKPWLLGGPTALVAGSLLIGCAHQAPAPAPAVDPTPAAQLAPAAAPAAEDKPGGIEGELVVVTAKVKAIDKKHRVVTLKYPDGKQAKVKCGPEVRNFAQIRVGDDVTAEFLETIELFVTAPEDKPEPGGATVVERAPKGAKPGMAAMETVEVAATVKAIDYDSRLVTLERSDGKLLKVKAGPEIKRLNEVKPGDAVVARYTEAMSITVTSPQQ</sequence>
<dbReference type="PROSITE" id="PS51257">
    <property type="entry name" value="PROKAR_LIPOPROTEIN"/>
    <property type="match status" value="1"/>
</dbReference>
<reference evidence="2 3" key="1">
    <citation type="submission" date="2016-12" db="EMBL/GenBank/DDBJ databases">
        <authorList>
            <person name="Song W.-J."/>
            <person name="Kurnit D.M."/>
        </authorList>
    </citation>
    <scope>NUCLEOTIDE SEQUENCE [LARGE SCALE GENOMIC DNA]</scope>
    <source>
        <strain evidence="2 3">175</strain>
    </source>
</reference>
<gene>
    <name evidence="2" type="ORF">SAMN02949497_2633</name>
</gene>
<evidence type="ECO:0000313" key="2">
    <source>
        <dbReference type="EMBL" id="SMF95274.1"/>
    </source>
</evidence>
<keyword evidence="1" id="KW-0732">Signal</keyword>
<feature type="signal peptide" evidence="1">
    <location>
        <begin position="1"/>
        <end position="28"/>
    </location>
</feature>
<dbReference type="STRING" id="1760988.SAMN02949497_2633"/>
<organism evidence="2 3">
    <name type="scientific">Methylomagnum ishizawai</name>
    <dbReference type="NCBI Taxonomy" id="1760988"/>
    <lineage>
        <taxon>Bacteria</taxon>
        <taxon>Pseudomonadati</taxon>
        <taxon>Pseudomonadota</taxon>
        <taxon>Gammaproteobacteria</taxon>
        <taxon>Methylococcales</taxon>
        <taxon>Methylococcaceae</taxon>
        <taxon>Methylomagnum</taxon>
    </lineage>
</organism>
<dbReference type="AlphaFoldDB" id="A0A1Y6D4G5"/>
<name>A0A1Y6D4G5_9GAMM</name>
<evidence type="ECO:0000256" key="1">
    <source>
        <dbReference type="SAM" id="SignalP"/>
    </source>
</evidence>